<organism evidence="2 3">
    <name type="scientific">Kribbella kalugense</name>
    <dbReference type="NCBI Taxonomy" id="2512221"/>
    <lineage>
        <taxon>Bacteria</taxon>
        <taxon>Bacillati</taxon>
        <taxon>Actinomycetota</taxon>
        <taxon>Actinomycetes</taxon>
        <taxon>Propionibacteriales</taxon>
        <taxon>Kribbellaceae</taxon>
        <taxon>Kribbella</taxon>
    </lineage>
</organism>
<keyword evidence="1" id="KW-0812">Transmembrane</keyword>
<comment type="caution">
    <text evidence="2">The sequence shown here is derived from an EMBL/GenBank/DDBJ whole genome shotgun (WGS) entry which is preliminary data.</text>
</comment>
<gene>
    <name evidence="2" type="ORF">EV650_0807</name>
</gene>
<proteinExistence type="predicted"/>
<dbReference type="AlphaFoldDB" id="A0A4R7ZWB8"/>
<keyword evidence="1" id="KW-0472">Membrane</keyword>
<evidence type="ECO:0000313" key="3">
    <source>
        <dbReference type="Proteomes" id="UP000295447"/>
    </source>
</evidence>
<protein>
    <submittedName>
        <fullName evidence="2">Uncharacterized protein</fullName>
    </submittedName>
</protein>
<evidence type="ECO:0000313" key="2">
    <source>
        <dbReference type="EMBL" id="TDW21976.1"/>
    </source>
</evidence>
<dbReference type="RefSeq" id="WP_134115423.1">
    <property type="nucleotide sequence ID" value="NZ_SODF01000001.1"/>
</dbReference>
<keyword evidence="3" id="KW-1185">Reference proteome</keyword>
<sequence>MRRKTFDALLTSAGLVLAIVLVAAGGLLLWAHNFVDNQVQSQLAAQKIFFPKAGSDSLNDPAVKPYLSQYAGQQLVTGAQAEAYANHFIAVHINELAGGKTYSQLSAEAQANPNDTKLAGQVQTVFRGETLRGLLLNAYAFGKMGQIALIAAITAFAAAGLLLALSLLGYAHLRRVPVEAEVMPRLTGAVPHTA</sequence>
<name>A0A4R7ZWB8_9ACTN</name>
<accession>A0A4R7ZWB8</accession>
<dbReference type="OrthoDB" id="3378428at2"/>
<dbReference type="EMBL" id="SODF01000001">
    <property type="protein sequence ID" value="TDW21976.1"/>
    <property type="molecule type" value="Genomic_DNA"/>
</dbReference>
<dbReference type="Proteomes" id="UP000295447">
    <property type="component" value="Unassembled WGS sequence"/>
</dbReference>
<feature type="transmembrane region" description="Helical" evidence="1">
    <location>
        <begin position="147"/>
        <end position="168"/>
    </location>
</feature>
<reference evidence="2 3" key="1">
    <citation type="submission" date="2019-03" db="EMBL/GenBank/DDBJ databases">
        <title>Genomic Encyclopedia of Type Strains, Phase III (KMG-III): the genomes of soil and plant-associated and newly described type strains.</title>
        <authorList>
            <person name="Whitman W."/>
        </authorList>
    </citation>
    <scope>NUCLEOTIDE SEQUENCE [LARGE SCALE GENOMIC DNA]</scope>
    <source>
        <strain evidence="2 3">VKM Ac-2570</strain>
    </source>
</reference>
<keyword evidence="1" id="KW-1133">Transmembrane helix</keyword>
<evidence type="ECO:0000256" key="1">
    <source>
        <dbReference type="SAM" id="Phobius"/>
    </source>
</evidence>